<dbReference type="EMBL" id="JACSZT010000008">
    <property type="protein sequence ID" value="MBC6499234.1"/>
    <property type="molecule type" value="Genomic_DNA"/>
</dbReference>
<evidence type="ECO:0000313" key="3">
    <source>
        <dbReference type="Proteomes" id="UP000650485"/>
    </source>
</evidence>
<evidence type="ECO:0000313" key="2">
    <source>
        <dbReference type="EMBL" id="MBC6499234.1"/>
    </source>
</evidence>
<dbReference type="Proteomes" id="UP000650485">
    <property type="component" value="Unassembled WGS sequence"/>
</dbReference>
<gene>
    <name evidence="2" type="ORF">H7R52_11230</name>
</gene>
<dbReference type="AlphaFoldDB" id="A0A923SNR2"/>
<evidence type="ECO:0000256" key="1">
    <source>
        <dbReference type="SAM" id="MobiDB-lite"/>
    </source>
</evidence>
<protein>
    <submittedName>
        <fullName evidence="2">Uncharacterized protein</fullName>
    </submittedName>
</protein>
<accession>A0A923SNR2</accession>
<proteinExistence type="predicted"/>
<name>A0A923SNR2_WEICO</name>
<comment type="caution">
    <text evidence="2">The sequence shown here is derived from an EMBL/GenBank/DDBJ whole genome shotgun (WGS) entry which is preliminary data.</text>
</comment>
<sequence length="209" mass="23246">MTVQRITGQIATIGIHTGRYALEIVPFGDGEHLMGLMTAEHYHDLFPAGDPDLTSQFEIEIEVDDETGQMSILSVFDLNADVMPAADVPEYNQMAEFDLQGEKLMNFNQRQKQRQALLDGIEKDNTAQEAIEEQLAEEAIFTKQRIETYQKTSGLEVLFNDTEVNAITNAESDGEQPVQDDVQSEESETATEPTGFNLTAAARKVGEEE</sequence>
<feature type="region of interest" description="Disordered" evidence="1">
    <location>
        <begin position="169"/>
        <end position="209"/>
    </location>
</feature>
<reference evidence="2" key="1">
    <citation type="submission" date="2020-08" db="EMBL/GenBank/DDBJ databases">
        <title>Complete genome sequence of Weissella confusa strain FS54 provides insights into metabolic potential.</title>
        <authorList>
            <person name="Fhoula I."/>
            <person name="Najjari A."/>
            <person name="Lekired A."/>
            <person name="Bessrour-Aouam N."/>
            <person name="Jaballah S."/>
            <person name="Klibi N."/>
            <person name="Ouzari H.-I."/>
        </authorList>
    </citation>
    <scope>NUCLEOTIDE SEQUENCE</scope>
    <source>
        <strain evidence="2">FS54</strain>
    </source>
</reference>
<organism evidence="2 3">
    <name type="scientific">Weissella confusa</name>
    <name type="common">Lactobacillus confusus</name>
    <dbReference type="NCBI Taxonomy" id="1583"/>
    <lineage>
        <taxon>Bacteria</taxon>
        <taxon>Bacillati</taxon>
        <taxon>Bacillota</taxon>
        <taxon>Bacilli</taxon>
        <taxon>Lactobacillales</taxon>
        <taxon>Lactobacillaceae</taxon>
        <taxon>Weissella</taxon>
    </lineage>
</organism>